<dbReference type="EMBL" id="LSMT01000008">
    <property type="protein sequence ID" value="PFX33792.1"/>
    <property type="molecule type" value="Genomic_DNA"/>
</dbReference>
<keyword evidence="6" id="KW-1185">Reference proteome</keyword>
<dbReference type="Pfam" id="PF17919">
    <property type="entry name" value="RT_RNaseH_2"/>
    <property type="match status" value="1"/>
</dbReference>
<keyword evidence="1" id="KW-0863">Zinc-finger</keyword>
<protein>
    <submittedName>
        <fullName evidence="5">Retrovirus-related Pol polyprotein from transposon 17.6</fullName>
    </submittedName>
</protein>
<feature type="compositionally biased region" description="Polar residues" evidence="2">
    <location>
        <begin position="952"/>
        <end position="983"/>
    </location>
</feature>
<dbReference type="Gene3D" id="3.30.70.270">
    <property type="match status" value="2"/>
</dbReference>
<dbReference type="InterPro" id="IPR012337">
    <property type="entry name" value="RNaseH-like_sf"/>
</dbReference>
<feature type="compositionally biased region" description="Basic residues" evidence="2">
    <location>
        <begin position="124"/>
        <end position="134"/>
    </location>
</feature>
<dbReference type="OrthoDB" id="5988990at2759"/>
<keyword evidence="1" id="KW-0479">Metal-binding</keyword>
<dbReference type="FunFam" id="3.30.70.270:FF:000026">
    <property type="entry name" value="Transposon Ty3-G Gag-Pol polyprotein"/>
    <property type="match status" value="1"/>
</dbReference>
<dbReference type="SUPFAM" id="SSF56672">
    <property type="entry name" value="DNA/RNA polymerases"/>
    <property type="match status" value="1"/>
</dbReference>
<reference evidence="6" key="1">
    <citation type="journal article" date="2017" name="bioRxiv">
        <title>Comparative analysis of the genomes of Stylophora pistillata and Acropora digitifera provides evidence for extensive differences between species of corals.</title>
        <authorList>
            <person name="Voolstra C.R."/>
            <person name="Li Y."/>
            <person name="Liew Y.J."/>
            <person name="Baumgarten S."/>
            <person name="Zoccola D."/>
            <person name="Flot J.-F."/>
            <person name="Tambutte S."/>
            <person name="Allemand D."/>
            <person name="Aranda M."/>
        </authorList>
    </citation>
    <scope>NUCLEOTIDE SEQUENCE [LARGE SCALE GENOMIC DNA]</scope>
</reference>
<comment type="caution">
    <text evidence="5">The sequence shown here is derived from an EMBL/GenBank/DDBJ whole genome shotgun (WGS) entry which is preliminary data.</text>
</comment>
<keyword evidence="1" id="KW-0862">Zinc</keyword>
<dbReference type="PROSITE" id="PS50158">
    <property type="entry name" value="ZF_CCHC"/>
    <property type="match status" value="1"/>
</dbReference>
<feature type="domain" description="Integrase catalytic" evidence="4">
    <location>
        <begin position="740"/>
        <end position="909"/>
    </location>
</feature>
<dbReference type="PANTHER" id="PTHR37984">
    <property type="entry name" value="PROTEIN CBG26694"/>
    <property type="match status" value="1"/>
</dbReference>
<sequence length="1195" mass="134082">MVRFTVVCSDKHGVRSEQVQEKRSLTVEDCEHETVDQYVVRLRHLAESCEFEGLCESLIRDRVVIGTRDSATRDRLLRERPVPNLTRCIEALSASELSRKHKEQLKDAVSDPHSIVHAANKRGIGNRKQSRRNRGHESMQSNQDKANAKQCKFCGTNHPYDRTKCPASGKTCRKCGKQGHFAAKCLEKKRVSSVPANKVHHTSVTPGYAEGGEPACETASDSDESIFVTNALELLAETSSFMVPLTLQTEYSPIITTQVDTGATCAMSYTDLLNLLHSGEVELDAPGGKIRLYDGRVVEPLGSYTFSVSLNSGSKCEISFDISVNAPWPIVDGNTCIKQGWICLGPDQSIHSLNSENYEPLSFDKLMRDFEDVFTGLGCLPGEYDIEIDPDIRPVEHTPRRVPVALKAKLKEKIDEMEKQGIIVQENKPTDWISNLVAVQKPGKLRVCIDPRDLNRAIKRPKYQMPTVDEVLPMLAKAKVFTILDAKEGFYQIKLGKENSSAYYILNPICGETIEDALKDLDSNLLNLLYRARNMNLKLNKKLRLRLDQVTYMGHSFASEGLKPDPMKVEAIESTPRPDDKKAVQRLLGCINYLSRLRPTISEVSEPLRKLTEKNTVSVWESQQEEAFQTIKNMISSTPVLKYYDVASETTIQCDASESGLGATNLQNGQPVAFVSRSLSVVERRYKMYIVDMLSRAYLQADPSQHENIPGYQIFQLSQEQLLFQEIANINQVHYMRLSEGTHPQIKLCTITDATLQSLMNMIMTGWPLTKEEIPVSITSSLIFSVSDTTAESVVNATKRHFARHGIADMVTDNGPQYSNAHFAKFTREWEFQHTTSSPLHSQSNGKAESFVKIAKNLVKRAKRGNKDLQMSLLEWRNTPDSNGPGPVQKLMSRRTRTTIPTNVALLRPEVIDDKHANMQNHCPSSKWENQVQRTDHWTTHASRNRKFIRQDPSQEQASLDISGTNPSSQPSPSAGSLANSLTDAMADPPLNQAPTMRQIRGSPQLKSTAEAIVTSQPQQTVVTRSGRISVRPSRITGRVSFYLIEWGTVTLFLIALRKPIWNTVAKVHSKHSNTDTVDQDLIARTTSILRNELTELEATLNSNRTNNNIGDLHGASVGLSAIRDRERASDNFRSALKYELPIYLNIQVTLDNVTPWLIVFRRDGGIDNAVYRKGNEVHSHPYWKIVPDNSEVHK</sequence>
<dbReference type="PROSITE" id="PS50994">
    <property type="entry name" value="INTEGRASE"/>
    <property type="match status" value="1"/>
</dbReference>
<dbReference type="GO" id="GO:0015074">
    <property type="term" value="P:DNA integration"/>
    <property type="evidence" value="ECO:0007669"/>
    <property type="project" value="InterPro"/>
</dbReference>
<name>A0A2B4SYZ1_STYPI</name>
<feature type="domain" description="CCHC-type" evidence="3">
    <location>
        <begin position="172"/>
        <end position="185"/>
    </location>
</feature>
<dbReference type="InterPro" id="IPR043128">
    <property type="entry name" value="Rev_trsase/Diguanyl_cyclase"/>
</dbReference>
<dbReference type="GO" id="GO:0003676">
    <property type="term" value="F:nucleic acid binding"/>
    <property type="evidence" value="ECO:0007669"/>
    <property type="project" value="InterPro"/>
</dbReference>
<evidence type="ECO:0000259" key="3">
    <source>
        <dbReference type="PROSITE" id="PS50158"/>
    </source>
</evidence>
<dbReference type="AlphaFoldDB" id="A0A2B4SYZ1"/>
<accession>A0A2B4SYZ1</accession>
<dbReference type="InterPro" id="IPR036397">
    <property type="entry name" value="RNaseH_sf"/>
</dbReference>
<dbReference type="Gene3D" id="3.10.10.10">
    <property type="entry name" value="HIV Type 1 Reverse Transcriptase, subunit A, domain 1"/>
    <property type="match status" value="1"/>
</dbReference>
<dbReference type="SUPFAM" id="SSF53098">
    <property type="entry name" value="Ribonuclease H-like"/>
    <property type="match status" value="1"/>
</dbReference>
<proteinExistence type="predicted"/>
<feature type="region of interest" description="Disordered" evidence="2">
    <location>
        <begin position="196"/>
        <end position="215"/>
    </location>
</feature>
<dbReference type="GO" id="GO:0008270">
    <property type="term" value="F:zinc ion binding"/>
    <property type="evidence" value="ECO:0007669"/>
    <property type="project" value="UniProtKB-KW"/>
</dbReference>
<dbReference type="InterPro" id="IPR041577">
    <property type="entry name" value="RT_RNaseH_2"/>
</dbReference>
<dbReference type="InterPro" id="IPR050951">
    <property type="entry name" value="Retrovirus_Pol_polyprotein"/>
</dbReference>
<evidence type="ECO:0000313" key="5">
    <source>
        <dbReference type="EMBL" id="PFX33792.1"/>
    </source>
</evidence>
<dbReference type="Proteomes" id="UP000225706">
    <property type="component" value="Unassembled WGS sequence"/>
</dbReference>
<gene>
    <name evidence="5" type="primary">pol</name>
    <name evidence="5" type="ORF">AWC38_SpisGene1249</name>
</gene>
<dbReference type="PANTHER" id="PTHR37984:SF8">
    <property type="entry name" value="CCHC-TYPE DOMAIN-CONTAINING PROTEIN"/>
    <property type="match status" value="1"/>
</dbReference>
<dbReference type="InterPro" id="IPR001878">
    <property type="entry name" value="Znf_CCHC"/>
</dbReference>
<dbReference type="InterPro" id="IPR001584">
    <property type="entry name" value="Integrase_cat-core"/>
</dbReference>
<evidence type="ECO:0000313" key="6">
    <source>
        <dbReference type="Proteomes" id="UP000225706"/>
    </source>
</evidence>
<evidence type="ECO:0000259" key="4">
    <source>
        <dbReference type="PROSITE" id="PS50994"/>
    </source>
</evidence>
<dbReference type="Gene3D" id="3.30.420.10">
    <property type="entry name" value="Ribonuclease H-like superfamily/Ribonuclease H"/>
    <property type="match status" value="1"/>
</dbReference>
<feature type="region of interest" description="Disordered" evidence="2">
    <location>
        <begin position="117"/>
        <end position="144"/>
    </location>
</feature>
<organism evidence="5 6">
    <name type="scientific">Stylophora pistillata</name>
    <name type="common">Smooth cauliflower coral</name>
    <dbReference type="NCBI Taxonomy" id="50429"/>
    <lineage>
        <taxon>Eukaryota</taxon>
        <taxon>Metazoa</taxon>
        <taxon>Cnidaria</taxon>
        <taxon>Anthozoa</taxon>
        <taxon>Hexacorallia</taxon>
        <taxon>Scleractinia</taxon>
        <taxon>Astrocoeniina</taxon>
        <taxon>Pocilloporidae</taxon>
        <taxon>Stylophora</taxon>
    </lineage>
</organism>
<evidence type="ECO:0000256" key="2">
    <source>
        <dbReference type="SAM" id="MobiDB-lite"/>
    </source>
</evidence>
<feature type="region of interest" description="Disordered" evidence="2">
    <location>
        <begin position="942"/>
        <end position="995"/>
    </location>
</feature>
<dbReference type="InterPro" id="IPR043502">
    <property type="entry name" value="DNA/RNA_pol_sf"/>
</dbReference>
<dbReference type="SMART" id="SM00343">
    <property type="entry name" value="ZnF_C2HC"/>
    <property type="match status" value="1"/>
</dbReference>
<evidence type="ECO:0000256" key="1">
    <source>
        <dbReference type="PROSITE-ProRule" id="PRU00047"/>
    </source>
</evidence>